<dbReference type="AlphaFoldDB" id="A0A099EW20"/>
<accession>A0A099EW20</accession>
<dbReference type="SUPFAM" id="SSF54909">
    <property type="entry name" value="Dimeric alpha+beta barrel"/>
    <property type="match status" value="1"/>
</dbReference>
<feature type="domain" description="ABM" evidence="2">
    <location>
        <begin position="29"/>
        <end position="122"/>
    </location>
</feature>
<dbReference type="PROSITE" id="PS51725">
    <property type="entry name" value="ABM"/>
    <property type="match status" value="1"/>
</dbReference>
<dbReference type="InterPro" id="IPR011008">
    <property type="entry name" value="Dimeric_a/b-barrel"/>
</dbReference>
<organism evidence="3 5">
    <name type="scientific">Paracoccus halophilus</name>
    <dbReference type="NCBI Taxonomy" id="376733"/>
    <lineage>
        <taxon>Bacteria</taxon>
        <taxon>Pseudomonadati</taxon>
        <taxon>Pseudomonadota</taxon>
        <taxon>Alphaproteobacteria</taxon>
        <taxon>Rhodobacterales</taxon>
        <taxon>Paracoccaceae</taxon>
        <taxon>Paracoccus</taxon>
    </lineage>
</organism>
<dbReference type="eggNOG" id="COG1359">
    <property type="taxonomic scope" value="Bacteria"/>
</dbReference>
<protein>
    <submittedName>
        <fullName evidence="3">GCN5 family acetyltransferase</fullName>
    </submittedName>
    <submittedName>
        <fullName evidence="4">Putative acetyltransferase</fullName>
    </submittedName>
</protein>
<proteinExistence type="predicted"/>
<dbReference type="Pfam" id="PF00583">
    <property type="entry name" value="Acetyltransf_1"/>
    <property type="match status" value="1"/>
</dbReference>
<evidence type="ECO:0000313" key="6">
    <source>
        <dbReference type="Proteomes" id="UP000182312"/>
    </source>
</evidence>
<evidence type="ECO:0000313" key="5">
    <source>
        <dbReference type="Proteomes" id="UP000029846"/>
    </source>
</evidence>
<dbReference type="Gene3D" id="3.40.630.30">
    <property type="match status" value="1"/>
</dbReference>
<keyword evidence="5" id="KW-1185">Reference proteome</keyword>
<reference evidence="3 5" key="1">
    <citation type="submission" date="2014-09" db="EMBL/GenBank/DDBJ databases">
        <authorList>
            <person name="McGinnis J.M."/>
            <person name="Wolfgang W.J."/>
        </authorList>
    </citation>
    <scope>NUCLEOTIDE SEQUENCE [LARGE SCALE GENOMIC DNA]</scope>
    <source>
        <strain evidence="3 5">JCM 14014</strain>
    </source>
</reference>
<reference evidence="4 6" key="3">
    <citation type="submission" date="2016-10" db="EMBL/GenBank/DDBJ databases">
        <authorList>
            <person name="de Groot N.N."/>
        </authorList>
    </citation>
    <scope>NUCLEOTIDE SEQUENCE [LARGE SCALE GENOMIC DNA]</scope>
    <source>
        <strain evidence="4 6">CGMCC 1.6117</strain>
    </source>
</reference>
<dbReference type="Pfam" id="PF03992">
    <property type="entry name" value="ABM"/>
    <property type="match status" value="1"/>
</dbReference>
<name>A0A099EW20_9RHOB</name>
<dbReference type="InterPro" id="IPR016181">
    <property type="entry name" value="Acyl_CoA_acyltransferase"/>
</dbReference>
<dbReference type="InterPro" id="IPR007138">
    <property type="entry name" value="ABM_dom"/>
</dbReference>
<gene>
    <name evidence="3" type="ORF">IT41_18310</name>
    <name evidence="4" type="ORF">SAMN04487972_1613</name>
</gene>
<dbReference type="InterPro" id="IPR000182">
    <property type="entry name" value="GNAT_dom"/>
</dbReference>
<keyword evidence="3" id="KW-0808">Transferase</keyword>
<dbReference type="PROSITE" id="PS51186">
    <property type="entry name" value="GNAT"/>
    <property type="match status" value="1"/>
</dbReference>
<evidence type="ECO:0000259" key="1">
    <source>
        <dbReference type="PROSITE" id="PS51186"/>
    </source>
</evidence>
<evidence type="ECO:0000259" key="2">
    <source>
        <dbReference type="PROSITE" id="PS51725"/>
    </source>
</evidence>
<dbReference type="GO" id="GO:0016747">
    <property type="term" value="F:acyltransferase activity, transferring groups other than amino-acyl groups"/>
    <property type="evidence" value="ECO:0007669"/>
    <property type="project" value="InterPro"/>
</dbReference>
<reference evidence="3 5" key="2">
    <citation type="submission" date="2014-10" db="EMBL/GenBank/DDBJ databases">
        <title>Paracoccus sanguinis sp. nov., isolated from clinical specimens of New York State patients.</title>
        <authorList>
            <person name="Mingle L.A."/>
            <person name="Cole J.A."/>
            <person name="Lapierre P."/>
            <person name="Musser K.A."/>
        </authorList>
    </citation>
    <scope>NUCLEOTIDE SEQUENCE [LARGE SCALE GENOMIC DNA]</scope>
    <source>
        <strain evidence="3 5">JCM 14014</strain>
    </source>
</reference>
<dbReference type="Proteomes" id="UP000029846">
    <property type="component" value="Unassembled WGS sequence"/>
</dbReference>
<evidence type="ECO:0000313" key="3">
    <source>
        <dbReference type="EMBL" id="KGJ02172.1"/>
    </source>
</evidence>
<dbReference type="SUPFAM" id="SSF55729">
    <property type="entry name" value="Acyl-CoA N-acyltransferases (Nat)"/>
    <property type="match status" value="1"/>
</dbReference>
<feature type="domain" description="N-acetyltransferase" evidence="1">
    <location>
        <begin position="120"/>
        <end position="271"/>
    </location>
</feature>
<dbReference type="EMBL" id="JRKN01000044">
    <property type="protein sequence ID" value="KGJ02172.1"/>
    <property type="molecule type" value="Genomic_DNA"/>
</dbReference>
<evidence type="ECO:0000313" key="4">
    <source>
        <dbReference type="EMBL" id="SFA62703.1"/>
    </source>
</evidence>
<sequence>MTCACGMLHKHAPPIVHGGEEITLNRPLLSLTGRLTCTDAAQMLLAIDLLSEHAQLTRAEPGNLRFDVAQNEDNPLVFELRELYADEEAFQAHRARLYDSRWGRESHGIKRDFSRTDPLPRIRAELPYDHAGISDMLNRSFGSTKEARLVDMLRRDGHLALSMVAEAAGTIIGHVALSPIAADFPALALAPVAVHPAVRGRGIGGALIRAAQETFEDHAIVVLGAPEYYGRFGFAPAQLASPYAGPHLLATGCQGLPPGSRIAHAPAFAMI</sequence>
<dbReference type="CDD" id="cd04301">
    <property type="entry name" value="NAT_SF"/>
    <property type="match status" value="1"/>
</dbReference>
<dbReference type="STRING" id="376733.SAMN04487972_1613"/>
<dbReference type="eggNOG" id="COG3153">
    <property type="taxonomic scope" value="Bacteria"/>
</dbReference>
<dbReference type="OrthoDB" id="9797178at2"/>
<dbReference type="EMBL" id="FOJO01000061">
    <property type="protein sequence ID" value="SFA62703.1"/>
    <property type="molecule type" value="Genomic_DNA"/>
</dbReference>
<dbReference type="Proteomes" id="UP000182312">
    <property type="component" value="Unassembled WGS sequence"/>
</dbReference>
<dbReference type="Gene3D" id="3.30.70.100">
    <property type="match status" value="1"/>
</dbReference>